<name>A0A2S1QTG1_9FLAO</name>
<evidence type="ECO:0000313" key="5">
    <source>
        <dbReference type="EMBL" id="AWH83656.1"/>
    </source>
</evidence>
<keyword evidence="6" id="KW-1185">Reference proteome</keyword>
<dbReference type="Proteomes" id="UP000244929">
    <property type="component" value="Chromosome"/>
</dbReference>
<feature type="signal peptide" evidence="3">
    <location>
        <begin position="1"/>
        <end position="20"/>
    </location>
</feature>
<protein>
    <recommendedName>
        <fullName evidence="4">LamG-like jellyroll fold domain-containing protein</fullName>
    </recommendedName>
</protein>
<evidence type="ECO:0000256" key="3">
    <source>
        <dbReference type="SAM" id="SignalP"/>
    </source>
</evidence>
<dbReference type="SMART" id="SM00560">
    <property type="entry name" value="LamGL"/>
    <property type="match status" value="1"/>
</dbReference>
<evidence type="ECO:0000256" key="1">
    <source>
        <dbReference type="ARBA" id="ARBA00022729"/>
    </source>
</evidence>
<dbReference type="KEGG" id="falb:HYN59_00340"/>
<keyword evidence="2" id="KW-1015">Disulfide bond</keyword>
<dbReference type="Gene3D" id="2.60.120.200">
    <property type="match status" value="1"/>
</dbReference>
<accession>A0A2S1QTG1</accession>
<dbReference type="InterPro" id="IPR013320">
    <property type="entry name" value="ConA-like_dom_sf"/>
</dbReference>
<dbReference type="RefSeq" id="WP_108776372.1">
    <property type="nucleotide sequence ID" value="NZ_CP029186.1"/>
</dbReference>
<evidence type="ECO:0000259" key="4">
    <source>
        <dbReference type="SMART" id="SM00560"/>
    </source>
</evidence>
<organism evidence="5 6">
    <name type="scientific">Flavobacterium album</name>
    <dbReference type="NCBI Taxonomy" id="2175091"/>
    <lineage>
        <taxon>Bacteria</taxon>
        <taxon>Pseudomonadati</taxon>
        <taxon>Bacteroidota</taxon>
        <taxon>Flavobacteriia</taxon>
        <taxon>Flavobacteriales</taxon>
        <taxon>Flavobacteriaceae</taxon>
        <taxon>Flavobacterium</taxon>
    </lineage>
</organism>
<reference evidence="5 6" key="1">
    <citation type="submission" date="2018-04" db="EMBL/GenBank/DDBJ databases">
        <title>Genome sequencing of Flavobacterium sp. HYN0059.</title>
        <authorList>
            <person name="Yi H."/>
            <person name="Baek C."/>
        </authorList>
    </citation>
    <scope>NUCLEOTIDE SEQUENCE [LARGE SCALE GENOMIC DNA]</scope>
    <source>
        <strain evidence="5 6">HYN0059</strain>
    </source>
</reference>
<keyword evidence="1 3" id="KW-0732">Signal</keyword>
<feature type="domain" description="LamG-like jellyroll fold" evidence="4">
    <location>
        <begin position="209"/>
        <end position="340"/>
    </location>
</feature>
<dbReference type="GO" id="GO:0005975">
    <property type="term" value="P:carbohydrate metabolic process"/>
    <property type="evidence" value="ECO:0007669"/>
    <property type="project" value="UniProtKB-ARBA"/>
</dbReference>
<dbReference type="Pfam" id="PF13385">
    <property type="entry name" value="Laminin_G_3"/>
    <property type="match status" value="1"/>
</dbReference>
<dbReference type="AlphaFoldDB" id="A0A2S1QTG1"/>
<sequence length="357" mass="38890">MTRAKYLGALIAFFSVFAISCQDDSVREDNSQTLHSGSSLTEVLIAIANDAATDDCISLSYPVTVFGYNSSFQMEDTYIINGDQELGTLLQALAANEYYSISYPVTIIVNGQTVALNNNQQLELAINAALTACHETNCDNPGVLTDDLMLYMTFANGVVQDLKGNFVSAPIDIVPAADRNGNANCAMTFNGQQYLQVQSGAANALVAGDTFSISLWFKMQNTVAGDLEVFFKKGDVSGQGFYLAVYDLNTPMVGTPSAQAWDTSWNQDPLLWEDTENWHHLVATLDANNTLKLYRDGVLRNTATAATGDIGTQALDYYIGSGFTGLMDDLRVYKKVLTQQEVQTLYELEGDCSTCLE</sequence>
<proteinExistence type="predicted"/>
<dbReference type="InterPro" id="IPR006558">
    <property type="entry name" value="LamG-like"/>
</dbReference>
<dbReference type="EMBL" id="CP029186">
    <property type="protein sequence ID" value="AWH83656.1"/>
    <property type="molecule type" value="Genomic_DNA"/>
</dbReference>
<gene>
    <name evidence="5" type="ORF">HYN59_00340</name>
</gene>
<dbReference type="GO" id="GO:0004553">
    <property type="term" value="F:hydrolase activity, hydrolyzing O-glycosyl compounds"/>
    <property type="evidence" value="ECO:0007669"/>
    <property type="project" value="UniProtKB-ARBA"/>
</dbReference>
<feature type="chain" id="PRO_5015497329" description="LamG-like jellyroll fold domain-containing protein" evidence="3">
    <location>
        <begin position="21"/>
        <end position="357"/>
    </location>
</feature>
<evidence type="ECO:0000313" key="6">
    <source>
        <dbReference type="Proteomes" id="UP000244929"/>
    </source>
</evidence>
<dbReference type="PROSITE" id="PS51257">
    <property type="entry name" value="PROKAR_LIPOPROTEIN"/>
    <property type="match status" value="1"/>
</dbReference>
<evidence type="ECO:0000256" key="2">
    <source>
        <dbReference type="ARBA" id="ARBA00023157"/>
    </source>
</evidence>
<dbReference type="SUPFAM" id="SSF49899">
    <property type="entry name" value="Concanavalin A-like lectins/glucanases"/>
    <property type="match status" value="1"/>
</dbReference>
<dbReference type="OrthoDB" id="832379at2"/>